<protein>
    <submittedName>
        <fullName evidence="1">Uncharacterized protein</fullName>
    </submittedName>
</protein>
<proteinExistence type="predicted"/>
<dbReference type="InterPro" id="IPR059216">
    <property type="entry name" value="LeuA_carph_isopro_dom"/>
</dbReference>
<name>A0A291MWF2_SPHYA</name>
<dbReference type="KEGG" id="sya:A6768_04970"/>
<accession>A0A291MWF2</accession>
<dbReference type="EMBL" id="CP023741">
    <property type="protein sequence ID" value="ATI79439.1"/>
    <property type="molecule type" value="Genomic_DNA"/>
</dbReference>
<evidence type="ECO:0000313" key="1">
    <source>
        <dbReference type="EMBL" id="ATI79439.1"/>
    </source>
</evidence>
<evidence type="ECO:0000313" key="2">
    <source>
        <dbReference type="Proteomes" id="UP000219422"/>
    </source>
</evidence>
<dbReference type="NCBIfam" id="NF046037">
    <property type="entry name" value="carphisopro"/>
    <property type="match status" value="1"/>
</dbReference>
<reference evidence="1 2" key="1">
    <citation type="submission" date="2017-10" db="EMBL/GenBank/DDBJ databases">
        <title>Sphingobium yanoikuyae S72.</title>
        <authorList>
            <person name="Sanchez E."/>
            <person name="Bustos P."/>
            <person name="Mendoza P."/>
            <person name="Guo X."/>
            <person name="Mendoza A."/>
        </authorList>
    </citation>
    <scope>NUCLEOTIDE SEQUENCE [LARGE SCALE GENOMIC DNA]</scope>
    <source>
        <strain evidence="1 2">S72</strain>
    </source>
</reference>
<dbReference type="Proteomes" id="UP000219422">
    <property type="component" value="Chromosome"/>
</dbReference>
<dbReference type="AlphaFoldDB" id="A0A291MWF2"/>
<gene>
    <name evidence="1" type="ORF">A6768_04970</name>
</gene>
<sequence>MDTDKTIFQMFNGIRPMARELNEHPSTVAAWKRVGRIPAEKQPHVLAAGLKLGLPITAEHVVFPLGRPHAAYADLPPLNARVFCDRQNASQRAEAAEPKI</sequence>
<organism evidence="1 2">
    <name type="scientific">Sphingobium yanoikuyae</name>
    <name type="common">Sphingomonas yanoikuyae</name>
    <dbReference type="NCBI Taxonomy" id="13690"/>
    <lineage>
        <taxon>Bacteria</taxon>
        <taxon>Pseudomonadati</taxon>
        <taxon>Pseudomonadota</taxon>
        <taxon>Alphaproteobacteria</taxon>
        <taxon>Sphingomonadales</taxon>
        <taxon>Sphingomonadaceae</taxon>
        <taxon>Sphingobium</taxon>
    </lineage>
</organism>